<sequence length="244" mass="26560">MAEGMANGAGQGFADEIAAAMPATMTLPGDLRAAFDWMDSVGAVQAYANPRAGGPKRFATLYPADSGVDPDRQSRVMFEVLDDFYYDYPNLSPAKIRERLFLFARTGDDGSQAGLWLDDRGRIHLVHLGSGSGSTWFARITDSPLSFLRFLAIGYAEPGFDDGHSLTAEENWLQANGLTGQDRASLETAGLWQPTVPPFAFQDFLKQRFGTTTPDRATDAILTPDGDPEAEPDDFALWLLQITG</sequence>
<dbReference type="RefSeq" id="WP_136394929.1">
    <property type="nucleotide sequence ID" value="NZ_SSND01000003.1"/>
</dbReference>
<protein>
    <recommendedName>
        <fullName evidence="3">SMI1/KNR4 family protein</fullName>
    </recommendedName>
</protein>
<reference evidence="1 2" key="1">
    <citation type="submission" date="2019-04" db="EMBL/GenBank/DDBJ databases">
        <title>Draft genome sequence of Gemmobacter aestuarii sp. nov.</title>
        <authorList>
            <person name="Hameed A."/>
            <person name="Lin S.-Y."/>
            <person name="Shahina M."/>
            <person name="Lai W.-A."/>
            <person name="Young C.-C."/>
        </authorList>
    </citation>
    <scope>NUCLEOTIDE SEQUENCE [LARGE SCALE GENOMIC DNA]</scope>
    <source>
        <strain evidence="1 2">CC-PW-75</strain>
    </source>
</reference>
<comment type="caution">
    <text evidence="1">The sequence shown here is derived from an EMBL/GenBank/DDBJ whole genome shotgun (WGS) entry which is preliminary data.</text>
</comment>
<dbReference type="AlphaFoldDB" id="A0A4S3MM76"/>
<gene>
    <name evidence="1" type="ORF">E7811_12175</name>
</gene>
<dbReference type="OrthoDB" id="9816539at2"/>
<evidence type="ECO:0000313" key="2">
    <source>
        <dbReference type="Proteomes" id="UP000309450"/>
    </source>
</evidence>
<organism evidence="1 2">
    <name type="scientific">Aliigemmobacter aestuarii</name>
    <dbReference type="NCBI Taxonomy" id="1445661"/>
    <lineage>
        <taxon>Bacteria</taxon>
        <taxon>Pseudomonadati</taxon>
        <taxon>Pseudomonadota</taxon>
        <taxon>Alphaproteobacteria</taxon>
        <taxon>Rhodobacterales</taxon>
        <taxon>Paracoccaceae</taxon>
        <taxon>Aliigemmobacter</taxon>
    </lineage>
</organism>
<proteinExistence type="predicted"/>
<keyword evidence="2" id="KW-1185">Reference proteome</keyword>
<name>A0A4S3MM76_9RHOB</name>
<accession>A0A4S3MM76</accession>
<dbReference type="EMBL" id="SSND01000003">
    <property type="protein sequence ID" value="THD82902.1"/>
    <property type="molecule type" value="Genomic_DNA"/>
</dbReference>
<evidence type="ECO:0000313" key="1">
    <source>
        <dbReference type="EMBL" id="THD82902.1"/>
    </source>
</evidence>
<dbReference type="Proteomes" id="UP000309450">
    <property type="component" value="Unassembled WGS sequence"/>
</dbReference>
<evidence type="ECO:0008006" key="3">
    <source>
        <dbReference type="Google" id="ProtNLM"/>
    </source>
</evidence>